<gene>
    <name evidence="1" type="ORF">S12H4_24319</name>
</gene>
<organism evidence="1">
    <name type="scientific">marine sediment metagenome</name>
    <dbReference type="NCBI Taxonomy" id="412755"/>
    <lineage>
        <taxon>unclassified sequences</taxon>
        <taxon>metagenomes</taxon>
        <taxon>ecological metagenomes</taxon>
    </lineage>
</organism>
<accession>X1SCK5</accession>
<dbReference type="EMBL" id="BARW01013164">
    <property type="protein sequence ID" value="GAI76861.1"/>
    <property type="molecule type" value="Genomic_DNA"/>
</dbReference>
<dbReference type="InterPro" id="IPR036903">
    <property type="entry name" value="Nup98_auto-Pept-S59_dom_sf"/>
</dbReference>
<comment type="caution">
    <text evidence="1">The sequence shown here is derived from an EMBL/GenBank/DDBJ whole genome shotgun (WGS) entry which is preliminary data.</text>
</comment>
<reference evidence="1" key="1">
    <citation type="journal article" date="2014" name="Front. Microbiol.">
        <title>High frequency of phylogenetically diverse reductive dehalogenase-homologous genes in deep subseafloor sedimentary metagenomes.</title>
        <authorList>
            <person name="Kawai M."/>
            <person name="Futagami T."/>
            <person name="Toyoda A."/>
            <person name="Takaki Y."/>
            <person name="Nishi S."/>
            <person name="Hori S."/>
            <person name="Arai W."/>
            <person name="Tsubouchi T."/>
            <person name="Morono Y."/>
            <person name="Uchiyama I."/>
            <person name="Ito T."/>
            <person name="Fujiyama A."/>
            <person name="Inagaki F."/>
            <person name="Takami H."/>
        </authorList>
    </citation>
    <scope>NUCLEOTIDE SEQUENCE</scope>
    <source>
        <strain evidence="1">Expedition CK06-06</strain>
    </source>
</reference>
<name>X1SCK5_9ZZZZ</name>
<dbReference type="SUPFAM" id="SSF82215">
    <property type="entry name" value="C-terminal autoproteolytic domain of nucleoporin nup98"/>
    <property type="match status" value="1"/>
</dbReference>
<dbReference type="AlphaFoldDB" id="X1SCK5"/>
<evidence type="ECO:0000313" key="1">
    <source>
        <dbReference type="EMBL" id="GAI76861.1"/>
    </source>
</evidence>
<feature type="non-terminal residue" evidence="1">
    <location>
        <position position="1"/>
    </location>
</feature>
<sequence>KFIITYDEFKSSKKGDSTNFNIYPYEDMQNMSDIILEHTDYGKIEFNEIINLTNNTEADLDSNVDISDNRIELNSTALPNFDKNATLHFYGLSLTNPRVLRDTVVCIKIKRVCIFCSIKFCRRCYCCIISC</sequence>
<protein>
    <submittedName>
        <fullName evidence="1">Uncharacterized protein</fullName>
    </submittedName>
</protein>
<proteinExistence type="predicted"/>